<dbReference type="CDD" id="cd06225">
    <property type="entry name" value="HAMP"/>
    <property type="match status" value="1"/>
</dbReference>
<evidence type="ECO:0000256" key="8">
    <source>
        <dbReference type="ARBA" id="ARBA00022741"/>
    </source>
</evidence>
<organism evidence="17 18">
    <name type="scientific">Paenibacillus algicola</name>
    <dbReference type="NCBI Taxonomy" id="2565926"/>
    <lineage>
        <taxon>Bacteria</taxon>
        <taxon>Bacillati</taxon>
        <taxon>Bacillota</taxon>
        <taxon>Bacilli</taxon>
        <taxon>Bacillales</taxon>
        <taxon>Paenibacillaceae</taxon>
        <taxon>Paenibacillus</taxon>
    </lineage>
</organism>
<dbReference type="PROSITE" id="PS50109">
    <property type="entry name" value="HIS_KIN"/>
    <property type="match status" value="1"/>
</dbReference>
<keyword evidence="5" id="KW-0597">Phosphoprotein</keyword>
<evidence type="ECO:0000256" key="14">
    <source>
        <dbReference type="SAM" id="Phobius"/>
    </source>
</evidence>
<dbReference type="CDD" id="cd00082">
    <property type="entry name" value="HisKA"/>
    <property type="match status" value="1"/>
</dbReference>
<evidence type="ECO:0000256" key="5">
    <source>
        <dbReference type="ARBA" id="ARBA00022553"/>
    </source>
</evidence>
<dbReference type="InterPro" id="IPR003660">
    <property type="entry name" value="HAMP_dom"/>
</dbReference>
<dbReference type="Pfam" id="PF00672">
    <property type="entry name" value="HAMP"/>
    <property type="match status" value="1"/>
</dbReference>
<dbReference type="EMBL" id="CP040396">
    <property type="protein sequence ID" value="QCT01547.1"/>
    <property type="molecule type" value="Genomic_DNA"/>
</dbReference>
<sequence length="449" mass="50554">MALLIASIMLLFFVVQVLQLDYNYRVSTEKYLYKEINRLSERIDRKSDVSSDILAFESEQNGILAVYGPNMILERSTAMRNFRVKIMLETALSKGASEIAQREAFIVTVPKADNPSSVKAVIAGQPLNNDGYVIGILPLSFSQQIHDMLSGQLIGIGVTALLLATLIAFVLSKTLVKPIKELQISASRIAAGQFGIRLTWKRNDELGDLGRSVEAMAEELQKRERAEKDFYAAVSHELNTPISAISAFNQLMEEDLRGHEELTGYCRQISKNTHRLQHMVDDMLKFSKYNSRLDKVRFRAIHIPTLFNDVVDANRSLAEQRGIRIISEYNHNEIVYSDDEKLHTIMSNLIVNAIKHGRHGSDVWVKVRDTAAGITVEVSNQGSIPTTDLPFVFERFYKSESTGSGSGLGLAICKSLFLLLELPYGVHSEEGWVRFWFVLPNPPLQEYKN</sequence>
<dbReference type="InterPro" id="IPR003661">
    <property type="entry name" value="HisK_dim/P_dom"/>
</dbReference>
<dbReference type="Gene3D" id="6.10.340.10">
    <property type="match status" value="1"/>
</dbReference>
<dbReference type="EC" id="2.7.13.3" evidence="3"/>
<evidence type="ECO:0000256" key="4">
    <source>
        <dbReference type="ARBA" id="ARBA00022475"/>
    </source>
</evidence>
<dbReference type="GO" id="GO:0005524">
    <property type="term" value="F:ATP binding"/>
    <property type="evidence" value="ECO:0007669"/>
    <property type="project" value="UniProtKB-KW"/>
</dbReference>
<name>A0A4P8XGD2_9BACL</name>
<feature type="domain" description="Histidine kinase" evidence="15">
    <location>
        <begin position="233"/>
        <end position="443"/>
    </location>
</feature>
<evidence type="ECO:0000256" key="10">
    <source>
        <dbReference type="ARBA" id="ARBA00022840"/>
    </source>
</evidence>
<evidence type="ECO:0000313" key="18">
    <source>
        <dbReference type="Proteomes" id="UP000300879"/>
    </source>
</evidence>
<comment type="catalytic activity">
    <reaction evidence="1">
        <text>ATP + protein L-histidine = ADP + protein N-phospho-L-histidine.</text>
        <dbReference type="EC" id="2.7.13.3"/>
    </reaction>
</comment>
<dbReference type="Gene3D" id="1.10.287.130">
    <property type="match status" value="1"/>
</dbReference>
<dbReference type="SMART" id="SM00388">
    <property type="entry name" value="HisKA"/>
    <property type="match status" value="1"/>
</dbReference>
<dbReference type="SUPFAM" id="SSF158472">
    <property type="entry name" value="HAMP domain-like"/>
    <property type="match status" value="1"/>
</dbReference>
<evidence type="ECO:0000256" key="9">
    <source>
        <dbReference type="ARBA" id="ARBA00022777"/>
    </source>
</evidence>
<evidence type="ECO:0000256" key="11">
    <source>
        <dbReference type="ARBA" id="ARBA00022989"/>
    </source>
</evidence>
<dbReference type="Pfam" id="PF00512">
    <property type="entry name" value="HisKA"/>
    <property type="match status" value="1"/>
</dbReference>
<dbReference type="SUPFAM" id="SSF47384">
    <property type="entry name" value="Homodimeric domain of signal transducing histidine kinase"/>
    <property type="match status" value="1"/>
</dbReference>
<dbReference type="GO" id="GO:0005886">
    <property type="term" value="C:plasma membrane"/>
    <property type="evidence" value="ECO:0007669"/>
    <property type="project" value="UniProtKB-SubCell"/>
</dbReference>
<dbReference type="InterPro" id="IPR036890">
    <property type="entry name" value="HATPase_C_sf"/>
</dbReference>
<evidence type="ECO:0000256" key="7">
    <source>
        <dbReference type="ARBA" id="ARBA00022692"/>
    </source>
</evidence>
<dbReference type="SMART" id="SM00304">
    <property type="entry name" value="HAMP"/>
    <property type="match status" value="1"/>
</dbReference>
<dbReference type="AlphaFoldDB" id="A0A4P8XGD2"/>
<proteinExistence type="predicted"/>
<dbReference type="Pfam" id="PF02518">
    <property type="entry name" value="HATPase_c"/>
    <property type="match status" value="1"/>
</dbReference>
<gene>
    <name evidence="17" type="ORF">E6C60_0826</name>
</gene>
<evidence type="ECO:0000256" key="13">
    <source>
        <dbReference type="ARBA" id="ARBA00023136"/>
    </source>
</evidence>
<accession>A0A4P8XGD2</accession>
<dbReference type="PANTHER" id="PTHR45528:SF1">
    <property type="entry name" value="SENSOR HISTIDINE KINASE CPXA"/>
    <property type="match status" value="1"/>
</dbReference>
<dbReference type="PRINTS" id="PR00344">
    <property type="entry name" value="BCTRLSENSOR"/>
</dbReference>
<keyword evidence="8" id="KW-0547">Nucleotide-binding</keyword>
<dbReference type="CDD" id="cd00075">
    <property type="entry name" value="HATPase"/>
    <property type="match status" value="1"/>
</dbReference>
<evidence type="ECO:0000313" key="17">
    <source>
        <dbReference type="EMBL" id="QCT01547.1"/>
    </source>
</evidence>
<keyword evidence="6" id="KW-0808">Transferase</keyword>
<comment type="subcellular location">
    <subcellularLocation>
        <location evidence="2">Cell membrane</location>
        <topology evidence="2">Multi-pass membrane protein</topology>
    </subcellularLocation>
</comment>
<dbReference type="GO" id="GO:0000155">
    <property type="term" value="F:phosphorelay sensor kinase activity"/>
    <property type="evidence" value="ECO:0007669"/>
    <property type="project" value="InterPro"/>
</dbReference>
<feature type="transmembrane region" description="Helical" evidence="14">
    <location>
        <begin position="149"/>
        <end position="171"/>
    </location>
</feature>
<dbReference type="SUPFAM" id="SSF55874">
    <property type="entry name" value="ATPase domain of HSP90 chaperone/DNA topoisomerase II/histidine kinase"/>
    <property type="match status" value="1"/>
</dbReference>
<evidence type="ECO:0000256" key="2">
    <source>
        <dbReference type="ARBA" id="ARBA00004651"/>
    </source>
</evidence>
<keyword evidence="13 14" id="KW-0472">Membrane</keyword>
<evidence type="ECO:0000256" key="12">
    <source>
        <dbReference type="ARBA" id="ARBA00023012"/>
    </source>
</evidence>
<evidence type="ECO:0000256" key="1">
    <source>
        <dbReference type="ARBA" id="ARBA00000085"/>
    </source>
</evidence>
<evidence type="ECO:0000259" key="16">
    <source>
        <dbReference type="PROSITE" id="PS50885"/>
    </source>
</evidence>
<evidence type="ECO:0000259" key="15">
    <source>
        <dbReference type="PROSITE" id="PS50109"/>
    </source>
</evidence>
<keyword evidence="7 14" id="KW-0812">Transmembrane</keyword>
<dbReference type="SMART" id="SM00387">
    <property type="entry name" value="HATPase_c"/>
    <property type="match status" value="1"/>
</dbReference>
<protein>
    <recommendedName>
        <fullName evidence="3">histidine kinase</fullName>
        <ecNumber evidence="3">2.7.13.3</ecNumber>
    </recommendedName>
</protein>
<evidence type="ECO:0000256" key="3">
    <source>
        <dbReference type="ARBA" id="ARBA00012438"/>
    </source>
</evidence>
<reference evidence="17 18" key="1">
    <citation type="submission" date="2019-05" db="EMBL/GenBank/DDBJ databases">
        <authorList>
            <person name="Chen C."/>
        </authorList>
    </citation>
    <scope>NUCLEOTIDE SEQUENCE [LARGE SCALE GENOMIC DNA]</scope>
    <source>
        <strain evidence="17 18">HB172198</strain>
    </source>
</reference>
<keyword evidence="9 17" id="KW-0418">Kinase</keyword>
<keyword evidence="10" id="KW-0067">ATP-binding</keyword>
<keyword evidence="12" id="KW-0902">Two-component regulatory system</keyword>
<dbReference type="Proteomes" id="UP000300879">
    <property type="component" value="Chromosome"/>
</dbReference>
<keyword evidence="18" id="KW-1185">Reference proteome</keyword>
<keyword evidence="11 14" id="KW-1133">Transmembrane helix</keyword>
<dbReference type="PANTHER" id="PTHR45528">
    <property type="entry name" value="SENSOR HISTIDINE KINASE CPXA"/>
    <property type="match status" value="1"/>
</dbReference>
<dbReference type="InterPro" id="IPR003594">
    <property type="entry name" value="HATPase_dom"/>
</dbReference>
<dbReference type="InterPro" id="IPR036097">
    <property type="entry name" value="HisK_dim/P_sf"/>
</dbReference>
<dbReference type="InterPro" id="IPR004358">
    <property type="entry name" value="Sig_transdc_His_kin-like_C"/>
</dbReference>
<dbReference type="InterPro" id="IPR050398">
    <property type="entry name" value="HssS/ArlS-like"/>
</dbReference>
<dbReference type="KEGG" id="palo:E6C60_0826"/>
<feature type="domain" description="HAMP" evidence="16">
    <location>
        <begin position="173"/>
        <end position="225"/>
    </location>
</feature>
<evidence type="ECO:0000256" key="6">
    <source>
        <dbReference type="ARBA" id="ARBA00022679"/>
    </source>
</evidence>
<keyword evidence="4" id="KW-1003">Cell membrane</keyword>
<dbReference type="PROSITE" id="PS50885">
    <property type="entry name" value="HAMP"/>
    <property type="match status" value="1"/>
</dbReference>
<dbReference type="InterPro" id="IPR005467">
    <property type="entry name" value="His_kinase_dom"/>
</dbReference>
<dbReference type="Gene3D" id="3.30.565.10">
    <property type="entry name" value="Histidine kinase-like ATPase, C-terminal domain"/>
    <property type="match status" value="1"/>
</dbReference>